<dbReference type="PANTHER" id="PTHR10177">
    <property type="entry name" value="CYCLINS"/>
    <property type="match status" value="1"/>
</dbReference>
<evidence type="ECO:0000256" key="6">
    <source>
        <dbReference type="RuleBase" id="RU000383"/>
    </source>
</evidence>
<protein>
    <recommendedName>
        <fullName evidence="10">Cyclin N-terminal domain-containing protein</fullName>
    </recommendedName>
</protein>
<evidence type="ECO:0008006" key="10">
    <source>
        <dbReference type="Google" id="ProtNLM"/>
    </source>
</evidence>
<feature type="domain" description="Cyclin C-terminal" evidence="8">
    <location>
        <begin position="376"/>
        <end position="486"/>
    </location>
</feature>
<dbReference type="InterPro" id="IPR013763">
    <property type="entry name" value="Cyclin-like_dom"/>
</dbReference>
<dbReference type="GO" id="GO:0005829">
    <property type="term" value="C:cytosol"/>
    <property type="evidence" value="ECO:0007669"/>
    <property type="project" value="UniProtKB-ARBA"/>
</dbReference>
<dbReference type="FunFam" id="1.10.472.10:FF:000198">
    <property type="entry name" value="G2/mitotic-specific cyclin-B1"/>
    <property type="match status" value="1"/>
</dbReference>
<dbReference type="GO" id="GO:0051301">
    <property type="term" value="P:cell division"/>
    <property type="evidence" value="ECO:0007669"/>
    <property type="project" value="UniProtKB-KW"/>
</dbReference>
<evidence type="ECO:0000256" key="1">
    <source>
        <dbReference type="ARBA" id="ARBA00003222"/>
    </source>
</evidence>
<comment type="similarity">
    <text evidence="2">Belongs to the cyclin family. Cyclin AB subfamily.</text>
</comment>
<organism evidence="9">
    <name type="scientific">Wuchereria bancrofti</name>
    <dbReference type="NCBI Taxonomy" id="6293"/>
    <lineage>
        <taxon>Eukaryota</taxon>
        <taxon>Metazoa</taxon>
        <taxon>Ecdysozoa</taxon>
        <taxon>Nematoda</taxon>
        <taxon>Chromadorea</taxon>
        <taxon>Rhabditida</taxon>
        <taxon>Spirurina</taxon>
        <taxon>Spiruromorpha</taxon>
        <taxon>Filarioidea</taxon>
        <taxon>Onchocercidae</taxon>
        <taxon>Wuchereria</taxon>
    </lineage>
</organism>
<dbReference type="WBParaSite" id="maker-PairedContig_136-snap-gene-0.23-mRNA-1">
    <property type="protein sequence ID" value="maker-PairedContig_136-snap-gene-0.23-mRNA-1"/>
    <property type="gene ID" value="maker-PairedContig_136-snap-gene-0.23"/>
</dbReference>
<proteinExistence type="inferred from homology"/>
<feature type="domain" description="Cyclin-like" evidence="7">
    <location>
        <begin position="380"/>
        <end position="458"/>
    </location>
</feature>
<dbReference type="Pfam" id="PF00134">
    <property type="entry name" value="Cyclin_N"/>
    <property type="match status" value="1"/>
</dbReference>
<keyword evidence="4 6" id="KW-0195">Cyclin</keyword>
<dbReference type="Pfam" id="PF02984">
    <property type="entry name" value="Cyclin_C"/>
    <property type="match status" value="1"/>
</dbReference>
<dbReference type="STRING" id="6293.A0A1I8EBX6"/>
<keyword evidence="3" id="KW-0132">Cell division</keyword>
<dbReference type="AlphaFoldDB" id="A0A1I8EBX6"/>
<name>A0A1I8EBX6_WUCBA</name>
<dbReference type="SMART" id="SM01332">
    <property type="entry name" value="Cyclin_C"/>
    <property type="match status" value="1"/>
</dbReference>
<dbReference type="InterPro" id="IPR004367">
    <property type="entry name" value="Cyclin_C-dom"/>
</dbReference>
<sequence length="506" mass="57317">MFVRLNGTTCVAFCVATAHFFENLRCHYFIHCLIQVKMFGRDRYSTMNENIPAKPSGRSTSANGGISQKKLSENSLQRFKNMASGILGKNLNDPKEGAQIRRAALADMKNVVTNEGNRKIGKDGGESKFSSLSSKLLRSSSVSPKRVRTKALEKKQPECGVTLGKGLAELLTNAGMNLRNRRVLRSDAVPSSQHLKLKPTYNETAVQAAPAQPEAIKKLLKPLPFCNGKRSSDDTYNNEVVYCEQYAADNWDYLFYIENKGVVPSNFLHGSRITPRNRMIAIDWITRMQITFKLLPETQLTTVNLFDRCLMARRFTLEKREIQLISLGCAVIAAKYEEIYPPEISEYLSSCDNTKQEIVRAEINVLHLLNFDLRYPRAIQFIRRLTEHYDLSVHTLAKVISEIASYDYNTCCMKPSVIAAISVFIAAALEGVEFPDKLHRLARVSKTEVERLAPLFASAILELIRNEKSYGAIYRRMCTQRRMVFTNENIAYLASLDKLLCRIKKI</sequence>
<evidence type="ECO:0000256" key="4">
    <source>
        <dbReference type="ARBA" id="ARBA00023127"/>
    </source>
</evidence>
<evidence type="ECO:0000256" key="5">
    <source>
        <dbReference type="ARBA" id="ARBA00023306"/>
    </source>
</evidence>
<dbReference type="InterPro" id="IPR036915">
    <property type="entry name" value="Cyclin-like_sf"/>
</dbReference>
<feature type="domain" description="Cyclin-like" evidence="7">
    <location>
        <begin position="283"/>
        <end position="367"/>
    </location>
</feature>
<keyword evidence="5" id="KW-0131">Cell cycle</keyword>
<dbReference type="InterPro" id="IPR039361">
    <property type="entry name" value="Cyclin"/>
</dbReference>
<evidence type="ECO:0000256" key="3">
    <source>
        <dbReference type="ARBA" id="ARBA00022618"/>
    </source>
</evidence>
<dbReference type="SUPFAM" id="SSF47954">
    <property type="entry name" value="Cyclin-like"/>
    <property type="match status" value="2"/>
</dbReference>
<dbReference type="InterPro" id="IPR006671">
    <property type="entry name" value="Cyclin_N"/>
</dbReference>
<evidence type="ECO:0000259" key="8">
    <source>
        <dbReference type="SMART" id="SM01332"/>
    </source>
</evidence>
<comment type="function">
    <text evidence="1">Essential for the control of the cell cycle at the G2/M (mitosis) transition.</text>
</comment>
<reference evidence="9" key="1">
    <citation type="submission" date="2016-11" db="UniProtKB">
        <authorList>
            <consortium name="WormBaseParasite"/>
        </authorList>
    </citation>
    <scope>IDENTIFICATION</scope>
    <source>
        <strain evidence="9">pt0022</strain>
    </source>
</reference>
<evidence type="ECO:0000256" key="2">
    <source>
        <dbReference type="ARBA" id="ARBA00006955"/>
    </source>
</evidence>
<accession>A0A1I8EBX6</accession>
<evidence type="ECO:0000259" key="7">
    <source>
        <dbReference type="SMART" id="SM00385"/>
    </source>
</evidence>
<dbReference type="SMART" id="SM00385">
    <property type="entry name" value="CYCLIN"/>
    <property type="match status" value="2"/>
</dbReference>
<dbReference type="CDD" id="cd20537">
    <property type="entry name" value="CYCLIN_CCNO-like_rpt2"/>
    <property type="match status" value="1"/>
</dbReference>
<evidence type="ECO:0000313" key="9">
    <source>
        <dbReference type="WBParaSite" id="maker-PairedContig_136-snap-gene-0.23-mRNA-1"/>
    </source>
</evidence>
<dbReference type="Gene3D" id="1.10.472.10">
    <property type="entry name" value="Cyclin-like"/>
    <property type="match status" value="2"/>
</dbReference>